<name>A0A124I3U0_9ACTN</name>
<dbReference type="Gene3D" id="3.30.497.10">
    <property type="entry name" value="Antithrombin, subunit I, domain 2"/>
    <property type="match status" value="2"/>
</dbReference>
<dbReference type="Proteomes" id="UP000052982">
    <property type="component" value="Unassembled WGS sequence"/>
</dbReference>
<dbReference type="InterPro" id="IPR023796">
    <property type="entry name" value="Serpin_dom"/>
</dbReference>
<dbReference type="InterPro" id="IPR000215">
    <property type="entry name" value="Serpin_fam"/>
</dbReference>
<reference evidence="2 3" key="1">
    <citation type="submission" date="2015-10" db="EMBL/GenBank/DDBJ databases">
        <title>Draft genome sequence of Streptomyces griseoruber DSM 40281, type strain for the species Streptomyces griseoruber.</title>
        <authorList>
            <person name="Ruckert C."/>
            <person name="Winkler A."/>
            <person name="Kalinowski J."/>
            <person name="Kampfer P."/>
            <person name="Glaeser S."/>
        </authorList>
    </citation>
    <scope>NUCLEOTIDE SEQUENCE [LARGE SCALE GENOMIC DNA]</scope>
    <source>
        <strain evidence="2 3">DSM 40281</strain>
    </source>
</reference>
<dbReference type="GO" id="GO:0004867">
    <property type="term" value="F:serine-type endopeptidase inhibitor activity"/>
    <property type="evidence" value="ECO:0007669"/>
    <property type="project" value="InterPro"/>
</dbReference>
<dbReference type="InterPro" id="IPR036186">
    <property type="entry name" value="Serpin_sf"/>
</dbReference>
<dbReference type="Pfam" id="PF00079">
    <property type="entry name" value="Serpin"/>
    <property type="match status" value="1"/>
</dbReference>
<dbReference type="EMBL" id="LMWW01000016">
    <property type="protein sequence ID" value="KUN84736.1"/>
    <property type="molecule type" value="Genomic_DNA"/>
</dbReference>
<dbReference type="PANTHER" id="PTHR11461">
    <property type="entry name" value="SERINE PROTEASE INHIBITOR, SERPIN"/>
    <property type="match status" value="1"/>
</dbReference>
<evidence type="ECO:0000259" key="1">
    <source>
        <dbReference type="Pfam" id="PF00079"/>
    </source>
</evidence>
<evidence type="ECO:0000313" key="3">
    <source>
        <dbReference type="Proteomes" id="UP000052982"/>
    </source>
</evidence>
<protein>
    <submittedName>
        <fullName evidence="2">Proteinase inhibitor I4 serpin</fullName>
    </submittedName>
</protein>
<dbReference type="AlphaFoldDB" id="A0A124I3U0"/>
<organism evidence="2 3">
    <name type="scientific">Streptomyces griseoruber</name>
    <dbReference type="NCBI Taxonomy" id="1943"/>
    <lineage>
        <taxon>Bacteria</taxon>
        <taxon>Bacillati</taxon>
        <taxon>Actinomycetota</taxon>
        <taxon>Actinomycetes</taxon>
        <taxon>Kitasatosporales</taxon>
        <taxon>Streptomycetaceae</taxon>
        <taxon>Streptomyces</taxon>
    </lineage>
</organism>
<dbReference type="PANTHER" id="PTHR11461:SF211">
    <property type="entry name" value="GH10112P-RELATED"/>
    <property type="match status" value="1"/>
</dbReference>
<accession>A0A124I3U0</accession>
<proteinExistence type="predicted"/>
<dbReference type="SUPFAM" id="SSF56574">
    <property type="entry name" value="Serpins"/>
    <property type="match status" value="2"/>
</dbReference>
<dbReference type="InterPro" id="IPR042178">
    <property type="entry name" value="Serpin_sf_1"/>
</dbReference>
<evidence type="ECO:0000313" key="2">
    <source>
        <dbReference type="EMBL" id="KUN84736.1"/>
    </source>
</evidence>
<dbReference type="STRING" id="1943.AQJ64_13510"/>
<dbReference type="GO" id="GO:0005615">
    <property type="term" value="C:extracellular space"/>
    <property type="evidence" value="ECO:0007669"/>
    <property type="project" value="InterPro"/>
</dbReference>
<gene>
    <name evidence="2" type="ORF">AQJ64_13510</name>
</gene>
<feature type="domain" description="Serpin" evidence="1">
    <location>
        <begin position="16"/>
        <end position="158"/>
    </location>
</feature>
<keyword evidence="3" id="KW-1185">Reference proteome</keyword>
<sequence>MRAVNALAARWAGEVRADGNSVFSAAGVWPLLAFLTDGAEGAAREELADALGLAADQAAGAARELLGLLECAEGVEAALGLWTARTVELEEAWAAGLPAEAHGVLTGDAEADRAALDAWAAKRTGGRIGRMPVRLDRDGSLVLATASALRTDWEEPFTGDIGAWTGGRPTGEDVAGLRRTTTDLDAVGVARAPGGAVTEARVRGTNGLDVHLLLGEERMTPGQVLEAGAEILGGRLTAVPGGRLPLGVAGPGVCVARQRVREPAPPSVVLAAMEFELTSEHDFLTHRDLFGLVTATDGRPGHFPGISRAPLGLRSARQTATAVFSAEGFRATAVTAAEAVWLSAEELPYETTVVRAAFDRPFGFLAVHRASGLVLTAGWVSEPKVWREEDYGWPEEGDGTPVVF</sequence>
<comment type="caution">
    <text evidence="2">The sequence shown here is derived from an EMBL/GenBank/DDBJ whole genome shotgun (WGS) entry which is preliminary data.</text>
</comment>